<keyword evidence="3" id="KW-1185">Reference proteome</keyword>
<reference evidence="2" key="1">
    <citation type="submission" date="2019-04" db="EMBL/GenBank/DDBJ databases">
        <title>Genome assembly of Zosterops borbonicus 15179.</title>
        <authorList>
            <person name="Leroy T."/>
            <person name="Anselmetti Y."/>
            <person name="Tilak M.-K."/>
            <person name="Nabholz B."/>
        </authorList>
    </citation>
    <scope>NUCLEOTIDE SEQUENCE</scope>
    <source>
        <strain evidence="2">HGM_15179</strain>
        <tissue evidence="2">Muscle</tissue>
    </source>
</reference>
<feature type="compositionally biased region" description="Acidic residues" evidence="1">
    <location>
        <begin position="1"/>
        <end position="13"/>
    </location>
</feature>
<dbReference type="AlphaFoldDB" id="A0A8K1LKL6"/>
<dbReference type="Proteomes" id="UP000796761">
    <property type="component" value="Unassembled WGS sequence"/>
</dbReference>
<dbReference type="EMBL" id="SWJQ01000285">
    <property type="protein sequence ID" value="TRZ17131.1"/>
    <property type="molecule type" value="Genomic_DNA"/>
</dbReference>
<gene>
    <name evidence="2" type="ORF">HGM15179_010030</name>
</gene>
<organism evidence="2 3">
    <name type="scientific">Zosterops borbonicus</name>
    <dbReference type="NCBI Taxonomy" id="364589"/>
    <lineage>
        <taxon>Eukaryota</taxon>
        <taxon>Metazoa</taxon>
        <taxon>Chordata</taxon>
        <taxon>Craniata</taxon>
        <taxon>Vertebrata</taxon>
        <taxon>Euteleostomi</taxon>
        <taxon>Archelosauria</taxon>
        <taxon>Archosauria</taxon>
        <taxon>Dinosauria</taxon>
        <taxon>Saurischia</taxon>
        <taxon>Theropoda</taxon>
        <taxon>Coelurosauria</taxon>
        <taxon>Aves</taxon>
        <taxon>Neognathae</taxon>
        <taxon>Neoaves</taxon>
        <taxon>Telluraves</taxon>
        <taxon>Australaves</taxon>
        <taxon>Passeriformes</taxon>
        <taxon>Sylvioidea</taxon>
        <taxon>Zosteropidae</taxon>
        <taxon>Zosterops</taxon>
    </lineage>
</organism>
<sequence length="71" mass="7922">MEEGWGEEEEEEEQQQKKEEEEEEAAAGALPEPLPTSLRYPELVNSGVGKCGRAPPTPGHIFPLEFRICPN</sequence>
<feature type="region of interest" description="Disordered" evidence="1">
    <location>
        <begin position="1"/>
        <end position="41"/>
    </location>
</feature>
<evidence type="ECO:0000313" key="3">
    <source>
        <dbReference type="Proteomes" id="UP000796761"/>
    </source>
</evidence>
<evidence type="ECO:0000313" key="2">
    <source>
        <dbReference type="EMBL" id="TRZ17131.1"/>
    </source>
</evidence>
<name>A0A8K1LKL6_9PASS</name>
<comment type="caution">
    <text evidence="2">The sequence shown here is derived from an EMBL/GenBank/DDBJ whole genome shotgun (WGS) entry which is preliminary data.</text>
</comment>
<protein>
    <submittedName>
        <fullName evidence="2">Uncharacterized protein</fullName>
    </submittedName>
</protein>
<evidence type="ECO:0000256" key="1">
    <source>
        <dbReference type="SAM" id="MobiDB-lite"/>
    </source>
</evidence>
<proteinExistence type="predicted"/>
<accession>A0A8K1LKL6</accession>